<evidence type="ECO:0000313" key="1">
    <source>
        <dbReference type="EMBL" id="OMO68754.1"/>
    </source>
</evidence>
<name>A0A1R3HEM0_9ROSI</name>
<keyword evidence="2" id="KW-1185">Reference proteome</keyword>
<dbReference type="Proteomes" id="UP000187203">
    <property type="component" value="Unassembled WGS sequence"/>
</dbReference>
<reference evidence="2" key="1">
    <citation type="submission" date="2013-09" db="EMBL/GenBank/DDBJ databases">
        <title>Corchorus olitorius genome sequencing.</title>
        <authorList>
            <person name="Alam M."/>
            <person name="Haque M.S."/>
            <person name="Islam M.S."/>
            <person name="Emdad E.M."/>
            <person name="Islam M.M."/>
            <person name="Ahmed B."/>
            <person name="Halim A."/>
            <person name="Hossen Q.M.M."/>
            <person name="Hossain M.Z."/>
            <person name="Ahmed R."/>
            <person name="Khan M.M."/>
            <person name="Islam R."/>
            <person name="Rashid M.M."/>
            <person name="Khan S.A."/>
            <person name="Rahman M.S."/>
            <person name="Alam M."/>
            <person name="Yahiya A.S."/>
            <person name="Khan M.S."/>
            <person name="Azam M.S."/>
            <person name="Haque T."/>
            <person name="Lashkar M.Z.H."/>
            <person name="Akhand A.I."/>
            <person name="Morshed G."/>
            <person name="Roy S."/>
            <person name="Uddin K.S."/>
            <person name="Rabeya T."/>
            <person name="Hossain A.S."/>
            <person name="Chowdhury A."/>
            <person name="Snigdha A.R."/>
            <person name="Mortoza M.S."/>
            <person name="Matin S.A."/>
            <person name="Hoque S.M.E."/>
            <person name="Islam M.K."/>
            <person name="Roy D.K."/>
            <person name="Haider R."/>
            <person name="Moosa M.M."/>
            <person name="Elias S.M."/>
            <person name="Hasan A.M."/>
            <person name="Jahan S."/>
            <person name="Shafiuddin M."/>
            <person name="Mahmood N."/>
            <person name="Shommy N.S."/>
        </authorList>
    </citation>
    <scope>NUCLEOTIDE SEQUENCE [LARGE SCALE GENOMIC DNA]</scope>
    <source>
        <strain evidence="2">cv. O-4</strain>
    </source>
</reference>
<dbReference type="EMBL" id="AWUE01020353">
    <property type="protein sequence ID" value="OMO68754.1"/>
    <property type="molecule type" value="Genomic_DNA"/>
</dbReference>
<organism evidence="1 2">
    <name type="scientific">Corchorus olitorius</name>
    <dbReference type="NCBI Taxonomy" id="93759"/>
    <lineage>
        <taxon>Eukaryota</taxon>
        <taxon>Viridiplantae</taxon>
        <taxon>Streptophyta</taxon>
        <taxon>Embryophyta</taxon>
        <taxon>Tracheophyta</taxon>
        <taxon>Spermatophyta</taxon>
        <taxon>Magnoliopsida</taxon>
        <taxon>eudicotyledons</taxon>
        <taxon>Gunneridae</taxon>
        <taxon>Pentapetalae</taxon>
        <taxon>rosids</taxon>
        <taxon>malvids</taxon>
        <taxon>Malvales</taxon>
        <taxon>Malvaceae</taxon>
        <taxon>Grewioideae</taxon>
        <taxon>Apeibeae</taxon>
        <taxon>Corchorus</taxon>
    </lineage>
</organism>
<protein>
    <submittedName>
        <fullName evidence="1">Uncharacterized protein</fullName>
    </submittedName>
</protein>
<sequence>MEIGKKDVSLDNFADGTKPEVSGQRLLDGCLMVTRQGLPYREPLVWGDGVPLFPYVKELIIIIRSWLPPPDGWLEVDASQAGSGGVSSYKRWEGNFAADSLAKSACDMELDFGIIRHQPDFMHGANF</sequence>
<evidence type="ECO:0000313" key="2">
    <source>
        <dbReference type="Proteomes" id="UP000187203"/>
    </source>
</evidence>
<gene>
    <name evidence="1" type="ORF">COLO4_29428</name>
</gene>
<accession>A0A1R3HEM0</accession>
<comment type="caution">
    <text evidence="1">The sequence shown here is derived from an EMBL/GenBank/DDBJ whole genome shotgun (WGS) entry which is preliminary data.</text>
</comment>
<proteinExistence type="predicted"/>
<dbReference type="AlphaFoldDB" id="A0A1R3HEM0"/>